<organismHost>
    <name type="scientific">Chlorella</name>
    <dbReference type="NCBI Taxonomy" id="3071"/>
</organismHost>
<reference evidence="1 2" key="6">
    <citation type="journal article" date="1999" name="Virology">
        <title>Chlorella virus PBCV-1 encodes a functional homospermidine synthase.</title>
        <authorList>
            <person name="Kaiser A."/>
            <person name="Vollmert M."/>
            <person name="Tholl D."/>
            <person name="Graves M.V."/>
            <person name="Gurnon J.R."/>
            <person name="Xing W."/>
            <person name="Lisec A.D."/>
            <person name="Nickerson K.W."/>
            <person name="Van Etten J.L."/>
        </authorList>
    </citation>
    <scope>NUCLEOTIDE SEQUENCE [LARGE SCALE GENOMIC DNA]</scope>
</reference>
<reference evidence="1 2" key="2">
    <citation type="journal article" date="1995" name="Virology">
        <title>Analysis of 43 kb of the Chlorella virus PBCV-1 330-kb genome: map positions 45 to 88.</title>
        <authorList>
            <person name="Li Y."/>
            <person name="Lu Z."/>
            <person name="Burbank D.E."/>
            <person name="Kutish G.F."/>
            <person name="Rock D.L."/>
            <person name="Van Etten J.L."/>
        </authorList>
    </citation>
    <scope>NUCLEOTIDE SEQUENCE [LARGE SCALE GENOMIC DNA]</scope>
</reference>
<accession>Q98509</accession>
<dbReference type="OrthoDB" id="38271at10239"/>
<organism evidence="1 2">
    <name type="scientific">Paramecium bursaria Chlorella virus 1</name>
    <name type="common">PBCV-1</name>
    <dbReference type="NCBI Taxonomy" id="10506"/>
    <lineage>
        <taxon>Viruses</taxon>
        <taxon>Varidnaviria</taxon>
        <taxon>Bamfordvirae</taxon>
        <taxon>Nucleocytoviricota</taxon>
        <taxon>Megaviricetes</taxon>
        <taxon>Algavirales</taxon>
        <taxon>Phycodnaviridae</taxon>
        <taxon>Chlorovirus</taxon>
        <taxon>Chlorovirus vanettense</taxon>
    </lineage>
</organism>
<evidence type="ECO:0000313" key="1">
    <source>
        <dbReference type="EMBL" id="AAC96826.1"/>
    </source>
</evidence>
<sequence>MTNTVFLHQKLKVIWRSNRPSSSPWFRVKTYKSTSSTRKHSQRNGASRWHWQVTKSQVGPITEGVFNAVWWSSSSRNQSGMVI</sequence>
<name>Q98509_PBCV1</name>
<protein>
    <submittedName>
        <fullName evidence="1">Uncharacterized protein</fullName>
    </submittedName>
</protein>
<dbReference type="RefSeq" id="NP_048815.1">
    <property type="nucleotide sequence ID" value="NC_000852.5"/>
</dbReference>
<dbReference type="GeneID" id="918208"/>
<proteinExistence type="predicted"/>
<dbReference type="PIR" id="T17961">
    <property type="entry name" value="T17961"/>
</dbReference>
<reference evidence="1 2" key="3">
    <citation type="journal article" date="1996" name="Virology">
        <title>Analysis of 94 kb of the chlorella virus PBCV-1 330-kb genome: map positions 88 to 182.</title>
        <authorList>
            <person name="Lu Z."/>
            <person name="Li Y."/>
            <person name="Que Q."/>
            <person name="Kutish G.F."/>
            <person name="Rock D.L."/>
            <person name="Van Etten J.L."/>
        </authorList>
    </citation>
    <scope>NUCLEOTIDE SEQUENCE [LARGE SCALE GENOMIC DNA]</scope>
</reference>
<dbReference type="EMBL" id="JF411744">
    <property type="protein sequence ID" value="AAC96826.1"/>
    <property type="molecule type" value="Genomic_DNA"/>
</dbReference>
<reference evidence="1 2" key="8">
    <citation type="journal article" date="2010" name="J. Virol.">
        <title>Microarray analysis of Paramecium bursaria chlorella virus 1 transcription.</title>
        <authorList>
            <person name="Yanai-Balser G.M."/>
            <person name="Duncan G.A."/>
            <person name="Eudy J.D."/>
            <person name="Wang D."/>
            <person name="Li X."/>
            <person name="Agarkova I.V."/>
            <person name="Dunigan D.D."/>
            <person name="Van Etten J.L."/>
        </authorList>
    </citation>
    <scope>NUCLEOTIDE SEQUENCE [LARGE SCALE GENOMIC DNA]</scope>
</reference>
<gene>
    <name evidence="1" type="primary">a458L</name>
</gene>
<reference evidence="1 2" key="5">
    <citation type="journal article" date="1997" name="Virology">
        <title>Analysis of 74 kb of DNA located at the right end of the 330-kb chlorella virus PBCV-1 genome.</title>
        <authorList>
            <person name="Li Y."/>
            <person name="Lu Z."/>
            <person name="Sun L."/>
            <person name="Ropp S."/>
            <person name="Kutish G.F."/>
            <person name="Rock D.L."/>
            <person name="Van Etten J.L."/>
        </authorList>
    </citation>
    <scope>NUCLEOTIDE SEQUENCE [LARGE SCALE GENOMIC DNA]</scope>
</reference>
<reference evidence="1 2" key="7">
    <citation type="journal article" date="2000" name="Virology">
        <title>Characterization of a beta-1,3-glucanase encoded by chlorella virus PBCV-1.</title>
        <authorList>
            <person name="Sun L."/>
            <person name="Gurnon J.R."/>
            <person name="Adams B.J."/>
            <person name="Graves M.V."/>
            <person name="Van Etten J.L."/>
        </authorList>
    </citation>
    <scope>NUCLEOTIDE SEQUENCE [LARGE SCALE GENOMIC DNA]</scope>
</reference>
<reference evidence="1 2" key="1">
    <citation type="journal article" date="1995" name="Virology">
        <title>Analysis of 45 kb of DNA located at the left end of the chlorella virus PBCV-1 genome.</title>
        <authorList>
            <person name="Lu Z."/>
            <person name="Li Y."/>
            <person name="Zhang Y."/>
            <person name="Kutish G.F."/>
            <person name="Rock D.L."/>
            <person name="Van Etten J.L."/>
        </authorList>
    </citation>
    <scope>NUCLEOTIDE SEQUENCE [LARGE SCALE GENOMIC DNA]</scope>
</reference>
<evidence type="ECO:0000313" key="2">
    <source>
        <dbReference type="Proteomes" id="UP000000862"/>
    </source>
</evidence>
<dbReference type="Proteomes" id="UP000000862">
    <property type="component" value="Segment"/>
</dbReference>
<dbReference type="KEGG" id="vg:918208"/>
<reference evidence="1 2" key="4">
    <citation type="journal article" date="1996" name="Virology">
        <title>Analysis of 76 kb of the chlorella virus PBCV-1 330-kb genome: map positions 182 to 258.</title>
        <authorList>
            <person name="Kutish G.F."/>
            <person name="Li Y."/>
            <person name="Lu Z."/>
            <person name="Furuta M."/>
            <person name="Rock D.L."/>
            <person name="Van Etten J.L."/>
        </authorList>
    </citation>
    <scope>NUCLEOTIDE SEQUENCE [LARGE SCALE GENOMIC DNA]</scope>
</reference>
<keyword evidence="2" id="KW-1185">Reference proteome</keyword>